<dbReference type="Gene3D" id="1.10.530.10">
    <property type="match status" value="1"/>
</dbReference>
<dbReference type="RefSeq" id="WP_376886670.1">
    <property type="nucleotide sequence ID" value="NZ_JBHUHR010000038.1"/>
</dbReference>
<comment type="subcellular location">
    <subcellularLocation>
        <location evidence="1">Cell outer membrane</location>
        <topology evidence="1">Peripheral membrane protein</topology>
    </subcellularLocation>
</comment>
<dbReference type="EMBL" id="JBHUHR010000038">
    <property type="protein sequence ID" value="MFD2035738.1"/>
    <property type="molecule type" value="Genomic_DNA"/>
</dbReference>
<protein>
    <submittedName>
        <fullName evidence="5">Transglycosylase SLT domain-containing protein</fullName>
    </submittedName>
</protein>
<dbReference type="SMART" id="SM00062">
    <property type="entry name" value="PBPb"/>
    <property type="match status" value="1"/>
</dbReference>
<keyword evidence="3" id="KW-0998">Cell outer membrane</keyword>
<dbReference type="InterPro" id="IPR001638">
    <property type="entry name" value="Solute-binding_3/MltF_N"/>
</dbReference>
<dbReference type="CDD" id="cd01009">
    <property type="entry name" value="PBP2_YfhD_N"/>
    <property type="match status" value="1"/>
</dbReference>
<dbReference type="SUPFAM" id="SSF53955">
    <property type="entry name" value="Lysozyme-like"/>
    <property type="match status" value="1"/>
</dbReference>
<name>A0ABW4VNU7_9BACT</name>
<keyword evidence="3" id="KW-0472">Membrane</keyword>
<dbReference type="Pfam" id="PF01464">
    <property type="entry name" value="SLT"/>
    <property type="match status" value="1"/>
</dbReference>
<keyword evidence="6" id="KW-1185">Reference proteome</keyword>
<proteinExistence type="predicted"/>
<keyword evidence="2" id="KW-0732">Signal</keyword>
<evidence type="ECO:0000313" key="6">
    <source>
        <dbReference type="Proteomes" id="UP001597361"/>
    </source>
</evidence>
<gene>
    <name evidence="5" type="ORF">ACFSKL_13120</name>
</gene>
<dbReference type="Gene3D" id="3.40.190.10">
    <property type="entry name" value="Periplasmic binding protein-like II"/>
    <property type="match status" value="2"/>
</dbReference>
<feature type="domain" description="Solute-binding protein family 3/N-terminal" evidence="4">
    <location>
        <begin position="49"/>
        <end position="272"/>
    </location>
</feature>
<comment type="caution">
    <text evidence="5">The sequence shown here is derived from an EMBL/GenBank/DDBJ whole genome shotgun (WGS) entry which is preliminary data.</text>
</comment>
<dbReference type="PANTHER" id="PTHR35936">
    <property type="entry name" value="MEMBRANE-BOUND LYTIC MUREIN TRANSGLYCOSYLASE F"/>
    <property type="match status" value="1"/>
</dbReference>
<evidence type="ECO:0000256" key="3">
    <source>
        <dbReference type="ARBA" id="ARBA00023237"/>
    </source>
</evidence>
<evidence type="ECO:0000259" key="4">
    <source>
        <dbReference type="SMART" id="SM00062"/>
    </source>
</evidence>
<evidence type="ECO:0000256" key="2">
    <source>
        <dbReference type="ARBA" id="ARBA00022729"/>
    </source>
</evidence>
<dbReference type="Proteomes" id="UP001597361">
    <property type="component" value="Unassembled WGS sequence"/>
</dbReference>
<dbReference type="InterPro" id="IPR023346">
    <property type="entry name" value="Lysozyme-like_dom_sf"/>
</dbReference>
<dbReference type="SUPFAM" id="SSF53850">
    <property type="entry name" value="Periplasmic binding protein-like II"/>
    <property type="match status" value="1"/>
</dbReference>
<evidence type="ECO:0000313" key="5">
    <source>
        <dbReference type="EMBL" id="MFD2035738.1"/>
    </source>
</evidence>
<sequence>MRRILTSFIFISLLLVFGVQCTFLEKEKNKSIWDNPVALDLDEIVKRGYIRAVVDNSSTSYYIYRGRRMGYEFELLRNLASNLGVRLHLIVKSNIEDAFVLLNKGKADIIAMNLEVSDERKKYANFTEALGEVSTVLVQRKSGQMIRNIEELDDKVIHIPQGAIYKSQLCDMQVDSTFSISIMEVREGREQLISQVLERKIDYTVVDKDLALVNATYYRDLDIAFEISEKSPVAWAVRPNAPELETAINSWISKRKKSGYLATLYSKYYLNSKNSYFRSNSAFSSLGGNMISEYDDIIKSAAEHLGWDWRLLASLVYKESAFNPAATSYAGATGLLQLMPVTLERFGVEDPNDPYQSLMGGVNFLKYLDKFWRERIPESNERIKFILASYNIGHGHVEDAWKLTMKYGKNPQYWEHVSHFLKLKTDPEYYRDPIVRSGYAKGHIAVNYVDDILILYNSYRVLVEP</sequence>
<evidence type="ECO:0000256" key="1">
    <source>
        <dbReference type="ARBA" id="ARBA00004339"/>
    </source>
</evidence>
<dbReference type="InterPro" id="IPR008258">
    <property type="entry name" value="Transglycosylase_SLT_dom_1"/>
</dbReference>
<dbReference type="PANTHER" id="PTHR35936:SF32">
    <property type="entry name" value="MEMBRANE-BOUND LYTIC MUREIN TRANSGLYCOSYLASE F"/>
    <property type="match status" value="1"/>
</dbReference>
<accession>A0ABW4VNU7</accession>
<organism evidence="5 6">
    <name type="scientific">Belliella marina</name>
    <dbReference type="NCBI Taxonomy" id="1644146"/>
    <lineage>
        <taxon>Bacteria</taxon>
        <taxon>Pseudomonadati</taxon>
        <taxon>Bacteroidota</taxon>
        <taxon>Cytophagia</taxon>
        <taxon>Cytophagales</taxon>
        <taxon>Cyclobacteriaceae</taxon>
        <taxon>Belliella</taxon>
    </lineage>
</organism>
<dbReference type="CDD" id="cd13403">
    <property type="entry name" value="MLTF-like"/>
    <property type="match status" value="1"/>
</dbReference>
<reference evidence="6" key="1">
    <citation type="journal article" date="2019" name="Int. J. Syst. Evol. Microbiol.">
        <title>The Global Catalogue of Microorganisms (GCM) 10K type strain sequencing project: providing services to taxonomists for standard genome sequencing and annotation.</title>
        <authorList>
            <consortium name="The Broad Institute Genomics Platform"/>
            <consortium name="The Broad Institute Genome Sequencing Center for Infectious Disease"/>
            <person name="Wu L."/>
            <person name="Ma J."/>
        </authorList>
    </citation>
    <scope>NUCLEOTIDE SEQUENCE [LARGE SCALE GENOMIC DNA]</scope>
    <source>
        <strain evidence="6">CGMCC 1.15180</strain>
    </source>
</reference>
<dbReference type="Pfam" id="PF00497">
    <property type="entry name" value="SBP_bac_3"/>
    <property type="match status" value="1"/>
</dbReference>